<keyword evidence="5" id="KW-1185">Reference proteome</keyword>
<gene>
    <name evidence="4" type="ORF">ABT211_40820</name>
</gene>
<evidence type="ECO:0000313" key="4">
    <source>
        <dbReference type="EMBL" id="MER6273568.1"/>
    </source>
</evidence>
<dbReference type="PANTHER" id="PTHR12304">
    <property type="entry name" value="INOSINE-URIDINE PREFERRING NUCLEOSIDE HYDROLASE"/>
    <property type="match status" value="1"/>
</dbReference>
<dbReference type="PANTHER" id="PTHR12304:SF4">
    <property type="entry name" value="URIDINE NUCLEOSIDASE"/>
    <property type="match status" value="1"/>
</dbReference>
<keyword evidence="2" id="KW-0326">Glycosidase</keyword>
<evidence type="ECO:0000313" key="5">
    <source>
        <dbReference type="Proteomes" id="UP001490365"/>
    </source>
</evidence>
<dbReference type="InterPro" id="IPR036452">
    <property type="entry name" value="Ribo_hydro-like"/>
</dbReference>
<name>A0ABV1TU67_9ACTN</name>
<evidence type="ECO:0000256" key="2">
    <source>
        <dbReference type="ARBA" id="ARBA00023295"/>
    </source>
</evidence>
<protein>
    <submittedName>
        <fullName evidence="4">Nucleoside hydrolase</fullName>
    </submittedName>
</protein>
<evidence type="ECO:0000259" key="3">
    <source>
        <dbReference type="Pfam" id="PF01156"/>
    </source>
</evidence>
<proteinExistence type="predicted"/>
<organism evidence="4 5">
    <name type="scientific">Streptomyces sp. 900105755</name>
    <dbReference type="NCBI Taxonomy" id="3154389"/>
    <lineage>
        <taxon>Bacteria</taxon>
        <taxon>Bacillati</taxon>
        <taxon>Actinomycetota</taxon>
        <taxon>Actinomycetes</taxon>
        <taxon>Kitasatosporales</taxon>
        <taxon>Streptomycetaceae</taxon>
        <taxon>Streptomyces</taxon>
    </lineage>
</organism>
<dbReference type="Proteomes" id="UP001490365">
    <property type="component" value="Unassembled WGS sequence"/>
</dbReference>
<dbReference type="SUPFAM" id="SSF53590">
    <property type="entry name" value="Nucleoside hydrolase"/>
    <property type="match status" value="1"/>
</dbReference>
<sequence>MSSEQDTARHLIVDTDTLGINDDALALHYLFALARTPQLITTVFGNSTATASAGHARALARHHLLDIDVVQGREKPLWWYEPLRQDVRAVIAALPADTYVASLRPDDAGFWETDLQGGPAPEALAAALKHSRGADVLALGPLTNIARAVRQLAPSILVRHRLFISGGSIKGGNVTEHAEFNAFADPEALKVCLSAGWESLVMVPLEVLQAPRLGPAAVDRIRRTDTPLGQALDKLERESPRGESKDREPIWDVVAASVMADDTLPSRAETGTISVDTDPANWGAIRFRQGDGPHRLVTHIDPDAVLRRFEAVVSQPRSSR</sequence>
<dbReference type="RefSeq" id="WP_351961830.1">
    <property type="nucleotide sequence ID" value="NZ_JBEOZM010000033.1"/>
</dbReference>
<dbReference type="GO" id="GO:0016787">
    <property type="term" value="F:hydrolase activity"/>
    <property type="evidence" value="ECO:0007669"/>
    <property type="project" value="UniProtKB-KW"/>
</dbReference>
<reference evidence="4 5" key="1">
    <citation type="submission" date="2024-06" db="EMBL/GenBank/DDBJ databases">
        <title>The Natural Products Discovery Center: Release of the First 8490 Sequenced Strains for Exploring Actinobacteria Biosynthetic Diversity.</title>
        <authorList>
            <person name="Kalkreuter E."/>
            <person name="Kautsar S.A."/>
            <person name="Yang D."/>
            <person name="Bader C.D."/>
            <person name="Teijaro C.N."/>
            <person name="Fluegel L."/>
            <person name="Davis C.M."/>
            <person name="Simpson J.R."/>
            <person name="Lauterbach L."/>
            <person name="Steele A.D."/>
            <person name="Gui C."/>
            <person name="Meng S."/>
            <person name="Li G."/>
            <person name="Viehrig K."/>
            <person name="Ye F."/>
            <person name="Su P."/>
            <person name="Kiefer A.F."/>
            <person name="Nichols A."/>
            <person name="Cepeda A.J."/>
            <person name="Yan W."/>
            <person name="Fan B."/>
            <person name="Jiang Y."/>
            <person name="Adhikari A."/>
            <person name="Zheng C.-J."/>
            <person name="Schuster L."/>
            <person name="Cowan T.M."/>
            <person name="Smanski M.J."/>
            <person name="Chevrette M.G."/>
            <person name="De Carvalho L.P.S."/>
            <person name="Shen B."/>
        </authorList>
    </citation>
    <scope>NUCLEOTIDE SEQUENCE [LARGE SCALE GENOMIC DNA]</scope>
    <source>
        <strain evidence="4 5">NPDC001694</strain>
    </source>
</reference>
<dbReference type="EMBL" id="JBEOZM010000033">
    <property type="protein sequence ID" value="MER6273568.1"/>
    <property type="molecule type" value="Genomic_DNA"/>
</dbReference>
<feature type="domain" description="Inosine/uridine-preferring nucleoside hydrolase" evidence="3">
    <location>
        <begin position="11"/>
        <end position="305"/>
    </location>
</feature>
<accession>A0ABV1TU67</accession>
<dbReference type="Pfam" id="PF01156">
    <property type="entry name" value="IU_nuc_hydro"/>
    <property type="match status" value="1"/>
</dbReference>
<keyword evidence="1 4" id="KW-0378">Hydrolase</keyword>
<dbReference type="InterPro" id="IPR023186">
    <property type="entry name" value="IUNH"/>
</dbReference>
<dbReference type="Gene3D" id="3.90.245.10">
    <property type="entry name" value="Ribonucleoside hydrolase-like"/>
    <property type="match status" value="1"/>
</dbReference>
<evidence type="ECO:0000256" key="1">
    <source>
        <dbReference type="ARBA" id="ARBA00022801"/>
    </source>
</evidence>
<dbReference type="InterPro" id="IPR001910">
    <property type="entry name" value="Inosine/uridine_hydrolase_dom"/>
</dbReference>
<comment type="caution">
    <text evidence="4">The sequence shown here is derived from an EMBL/GenBank/DDBJ whole genome shotgun (WGS) entry which is preliminary data.</text>
</comment>